<evidence type="ECO:0000256" key="2">
    <source>
        <dbReference type="SAM" id="MobiDB-lite"/>
    </source>
</evidence>
<dbReference type="Pfam" id="PF06046">
    <property type="entry name" value="Sec6"/>
    <property type="match status" value="1"/>
</dbReference>
<gene>
    <name evidence="3" type="ORF">JRQ81_001161</name>
</gene>
<dbReference type="InterPro" id="IPR010326">
    <property type="entry name" value="EXOC3/Sec6"/>
</dbReference>
<comment type="caution">
    <text evidence="3">The sequence shown here is derived from an EMBL/GenBank/DDBJ whole genome shotgun (WGS) entry which is preliminary data.</text>
</comment>
<protein>
    <recommendedName>
        <fullName evidence="5">Exocyst complex component 3</fullName>
    </recommendedName>
</protein>
<keyword evidence="4" id="KW-1185">Reference proteome</keyword>
<feature type="region of interest" description="Disordered" evidence="2">
    <location>
        <begin position="104"/>
        <end position="125"/>
    </location>
</feature>
<feature type="compositionally biased region" description="Basic and acidic residues" evidence="2">
    <location>
        <begin position="105"/>
        <end position="121"/>
    </location>
</feature>
<accession>A0A9Q1B8R7</accession>
<sequence>MIKMMPFFYSSPPNANKECKAKGKEAASSPSSSESDADSLSLELPAEDFQTKGTMQTGKGRRVSAPASIPLEIDQTGPLGSPAGKKQKGLRKKIVHAFFDMAGVKSRERNKEKDPQKEEKQPVTADQIRELITLQKFAEASQQLLLMEKAHNCDSGEKSQGEKMEKLNEIDDLFGLLKQEILAVLHSSVSIAQSQPELLRNAVRALAEQVEEEERCAVGAAVGSHLRNWKAAWRNVVQVSVTERMTVVPAVGNEGISTIARSFVHMGKTMKADLITVVQFIKPHYPEHFQVCSTYAKFYHHCFASQLETFAQFALGSEDTYLLLTWVQDVYPKKIRQDPVLVNELDDASLGSLLPSGQIRQLEATYQANEVESVQCWLAQCLKVETAKWREGLEPEKLDGHFHSELPIDVIQATYGAQKRAEDVAPELGKQISSLLLTQLSVFLQSYKKELELFIKETKQHRYFEATIIANMNSCVSFCNYAEQKTTSEQDDTKMKIFTTLNEIQNIGFDVLLQGLFQKLQPLFRTFTQKKWVSCSGIMDEIIEITSHRISTFKFLKAPLYQAIMGKIHLHLVQQYITRLLKKKVSLRTDRLQNDLAELIQRNASSLQAFCMQNGSNATWLDSALPSLAEVIRLQDRRTIMVEVGVLASRYPDISKKHLSAILYIKGNLSSSELRSILNVLDVVVSTPLSSSPLFSKIRVP</sequence>
<proteinExistence type="inferred from homology"/>
<dbReference type="GO" id="GO:0051601">
    <property type="term" value="P:exocyst localization"/>
    <property type="evidence" value="ECO:0007669"/>
    <property type="project" value="TreeGrafter"/>
</dbReference>
<organism evidence="3 4">
    <name type="scientific">Phrynocephalus forsythii</name>
    <dbReference type="NCBI Taxonomy" id="171643"/>
    <lineage>
        <taxon>Eukaryota</taxon>
        <taxon>Metazoa</taxon>
        <taxon>Chordata</taxon>
        <taxon>Craniata</taxon>
        <taxon>Vertebrata</taxon>
        <taxon>Euteleostomi</taxon>
        <taxon>Lepidosauria</taxon>
        <taxon>Squamata</taxon>
        <taxon>Bifurcata</taxon>
        <taxon>Unidentata</taxon>
        <taxon>Episquamata</taxon>
        <taxon>Toxicofera</taxon>
        <taxon>Iguania</taxon>
        <taxon>Acrodonta</taxon>
        <taxon>Agamidae</taxon>
        <taxon>Agaminae</taxon>
        <taxon>Phrynocephalus</taxon>
    </lineage>
</organism>
<evidence type="ECO:0000313" key="4">
    <source>
        <dbReference type="Proteomes" id="UP001142489"/>
    </source>
</evidence>
<evidence type="ECO:0008006" key="5">
    <source>
        <dbReference type="Google" id="ProtNLM"/>
    </source>
</evidence>
<dbReference type="OrthoDB" id="190098at2759"/>
<evidence type="ECO:0000313" key="3">
    <source>
        <dbReference type="EMBL" id="KAJ7345211.1"/>
    </source>
</evidence>
<dbReference type="GO" id="GO:0006887">
    <property type="term" value="P:exocytosis"/>
    <property type="evidence" value="ECO:0007669"/>
    <property type="project" value="InterPro"/>
</dbReference>
<reference evidence="3" key="1">
    <citation type="journal article" date="2023" name="DNA Res.">
        <title>Chromosome-level genome assembly of Phrynocephalus forsythii using third-generation DNA sequencing and Hi-C analysis.</title>
        <authorList>
            <person name="Qi Y."/>
            <person name="Zhao W."/>
            <person name="Zhao Y."/>
            <person name="Niu C."/>
            <person name="Cao S."/>
            <person name="Zhang Y."/>
        </authorList>
    </citation>
    <scope>NUCLEOTIDE SEQUENCE</scope>
    <source>
        <tissue evidence="3">Muscle</tissue>
    </source>
</reference>
<dbReference type="GO" id="GO:0000145">
    <property type="term" value="C:exocyst"/>
    <property type="evidence" value="ECO:0007669"/>
    <property type="project" value="InterPro"/>
</dbReference>
<dbReference type="EMBL" id="JAPFRF010000001">
    <property type="protein sequence ID" value="KAJ7345211.1"/>
    <property type="molecule type" value="Genomic_DNA"/>
</dbReference>
<dbReference type="AlphaFoldDB" id="A0A9Q1B8R7"/>
<name>A0A9Q1B8R7_9SAUR</name>
<feature type="compositionally biased region" description="Low complexity" evidence="2">
    <location>
        <begin position="26"/>
        <end position="44"/>
    </location>
</feature>
<dbReference type="Gene3D" id="1.10.357.70">
    <property type="entry name" value="Exocyst complex component Sec6, C-terminal domain"/>
    <property type="match status" value="1"/>
</dbReference>
<comment type="similarity">
    <text evidence="1">Belongs to the SEC6 family.</text>
</comment>
<dbReference type="GO" id="GO:0000149">
    <property type="term" value="F:SNARE binding"/>
    <property type="evidence" value="ECO:0007669"/>
    <property type="project" value="TreeGrafter"/>
</dbReference>
<dbReference type="Proteomes" id="UP001142489">
    <property type="component" value="Unassembled WGS sequence"/>
</dbReference>
<dbReference type="PANTHER" id="PTHR21292:SF4">
    <property type="entry name" value="TUMOR NECROSIS FACTOR ALPHA-INDUCED PROTEIN 2"/>
    <property type="match status" value="1"/>
</dbReference>
<evidence type="ECO:0000256" key="1">
    <source>
        <dbReference type="ARBA" id="ARBA00009447"/>
    </source>
</evidence>
<feature type="region of interest" description="Disordered" evidence="2">
    <location>
        <begin position="1"/>
        <end position="89"/>
    </location>
</feature>
<dbReference type="PANTHER" id="PTHR21292">
    <property type="entry name" value="EXOCYST COMPLEX COMPONENT SEC6-RELATED"/>
    <property type="match status" value="1"/>
</dbReference>
<dbReference type="InterPro" id="IPR042532">
    <property type="entry name" value="EXOC3/Sec6_C"/>
</dbReference>